<protein>
    <submittedName>
        <fullName evidence="1">Uncharacterized protein</fullName>
    </submittedName>
</protein>
<name>A0ACC3YTI8_COLTU</name>
<evidence type="ECO:0000313" key="1">
    <source>
        <dbReference type="EMBL" id="KAL0935187.1"/>
    </source>
</evidence>
<reference evidence="1 2" key="1">
    <citation type="journal article" date="2020" name="Phytopathology">
        <title>Genome Sequence Resources of Colletotrichum truncatum, C. plurivorum, C. musicola, and C. sojae: Four Species Pathogenic to Soybean (Glycine max).</title>
        <authorList>
            <person name="Rogerio F."/>
            <person name="Boufleur T.R."/>
            <person name="Ciampi-Guillardi M."/>
            <person name="Sukno S.A."/>
            <person name="Thon M.R."/>
            <person name="Massola Junior N.S."/>
            <person name="Baroncelli R."/>
        </authorList>
    </citation>
    <scope>NUCLEOTIDE SEQUENCE [LARGE SCALE GENOMIC DNA]</scope>
    <source>
        <strain evidence="1 2">CMES1059</strain>
    </source>
</reference>
<comment type="caution">
    <text evidence="1">The sequence shown here is derived from an EMBL/GenBank/DDBJ whole genome shotgun (WGS) entry which is preliminary data.</text>
</comment>
<dbReference type="Proteomes" id="UP000805649">
    <property type="component" value="Unassembled WGS sequence"/>
</dbReference>
<accession>A0ACC3YTI8</accession>
<sequence length="1031" mass="113088">MTATAAPRTPGKPRRNRSDSLQKMLELEHIQKLERLQGHHTQPTPAHASHMAFHQVLSQQLNQGRSSQLPPKLSPFPTLHSPPQVKPLVPLQSRRRDTLPAKKPEPEKLPSAMKAIRRTTALPSLSISVPPPANTKTEIDRGLGQEEAADHKHKTVTFLDVDTQDEPTADDASSICNSPSWESFGQKKKKEKKNEIKMRKKEKEQADKLAEKEAKSVKKKLAAKLHKVSPATRPPSASRSLTSPLMFADERLRPASSQAFYEPPPPIRPNHARQRSDSVAMQLKAVLTGHKMQYQTNDEPGFLGGLKLEKERQAATGMLNKMANPQIAMLDQRSQSFGYEVKVSSGDFVPPSLPRSASDGPPAVEVNHQQGHNVRSKSHLSTMQVPTWSQPLISPTAPPVPDVGKLQQWKDRTTRHKIPGAVEGEETELDLVEPSVDFNQERGRRRESYVHQHRQQSKDRSINGFNDEVRVSSATSHYPPQASRQHQLRKNSSSSESSPVASNFPPRRGSLAAVDSLTDRQGQGDDFLITFRLPYTPPALDLEGSPRQASFDRSMSEQPPMIRNRLVSKEIPLPPERSASRETTPSSPASTPSTSIRSFKDAAKAAFQKVSPSSTSKPPVSSYFSRASRDTTMTPESASSSRYSSQENLSVPVQPVRPFAEPAGSSMPSRESSARPTDRSSMSSFEEPMSSPSPATTPDSSRPQSEKGLPSADGEMRRADNETVMITDDERSYRHSHKAMLAVSSPTGSNPRISLPPQIPPQMHESHLSELEALVTEKFGGRKASVADCESDSDASHACPTPLFTSALASPVTSTSISSPRESEHQVSQKENEEVPQVIEEVISVQRRPSLSKSRSSPDLAVDTSFLPKLKHQPLVPRPLIPPPPPRSSKRTSSPNNRKSSQPSLSGDVRNSMVALKAPANPSSYLEQARKSISGPSRSSRVSRASIVPPDGNVEPVAKMLVECCGCKFLHDMPSKVYECMAQPDGMVEDKRLGVSGVITTTVKCPWCAHGMTTRCCAGYAAVVYLKEKLH</sequence>
<proteinExistence type="predicted"/>
<organism evidence="1 2">
    <name type="scientific">Colletotrichum truncatum</name>
    <name type="common">Anthracnose fungus</name>
    <name type="synonym">Colletotrichum capsici</name>
    <dbReference type="NCBI Taxonomy" id="5467"/>
    <lineage>
        <taxon>Eukaryota</taxon>
        <taxon>Fungi</taxon>
        <taxon>Dikarya</taxon>
        <taxon>Ascomycota</taxon>
        <taxon>Pezizomycotina</taxon>
        <taxon>Sordariomycetes</taxon>
        <taxon>Hypocreomycetidae</taxon>
        <taxon>Glomerellales</taxon>
        <taxon>Glomerellaceae</taxon>
        <taxon>Colletotrichum</taxon>
        <taxon>Colletotrichum truncatum species complex</taxon>
    </lineage>
</organism>
<dbReference type="EMBL" id="VUJX02000006">
    <property type="protein sequence ID" value="KAL0935187.1"/>
    <property type="molecule type" value="Genomic_DNA"/>
</dbReference>
<gene>
    <name evidence="1" type="ORF">CTRU02_209778</name>
</gene>
<evidence type="ECO:0000313" key="2">
    <source>
        <dbReference type="Proteomes" id="UP000805649"/>
    </source>
</evidence>
<keyword evidence="2" id="KW-1185">Reference proteome</keyword>